<protein>
    <submittedName>
        <fullName evidence="2">Uncharacterized protein</fullName>
    </submittedName>
</protein>
<name>A0A7J6XTU5_TRYCR</name>
<evidence type="ECO:0000313" key="3">
    <source>
        <dbReference type="Proteomes" id="UP000583944"/>
    </source>
</evidence>
<dbReference type="VEuPathDB" id="TriTrypDB:ECC02_009189"/>
<sequence>MGKKKRKKIKDPTALVRKRNDTLFAQLVVKSARAEQIQARANSDVIGGYCAPLRLFSRLLFHPKEEGWRNVILAAKSCCIEGQQNKSSILRMSSGPPHRISASLSLGCARASLHVPRRSSRSLSAGVLKCSRRLRAKGQASQSLSVSQTTSSDFPPRSKSANARRLSVPRLDEVMFCVASWRCVPLSKTASWRVFASCASPLYFRNEAVDRPMRIFSMSRIHMVTGGRLRFNGNP</sequence>
<dbReference type="Proteomes" id="UP000583944">
    <property type="component" value="Unassembled WGS sequence"/>
</dbReference>
<proteinExistence type="predicted"/>
<feature type="region of interest" description="Disordered" evidence="1">
    <location>
        <begin position="139"/>
        <end position="162"/>
    </location>
</feature>
<organism evidence="2 3">
    <name type="scientific">Trypanosoma cruzi</name>
    <dbReference type="NCBI Taxonomy" id="5693"/>
    <lineage>
        <taxon>Eukaryota</taxon>
        <taxon>Discoba</taxon>
        <taxon>Euglenozoa</taxon>
        <taxon>Kinetoplastea</taxon>
        <taxon>Metakinetoplastina</taxon>
        <taxon>Trypanosomatida</taxon>
        <taxon>Trypanosomatidae</taxon>
        <taxon>Trypanosoma</taxon>
        <taxon>Schizotrypanum</taxon>
    </lineage>
</organism>
<comment type="caution">
    <text evidence="2">The sequence shown here is derived from an EMBL/GenBank/DDBJ whole genome shotgun (WGS) entry which is preliminary data.</text>
</comment>
<gene>
    <name evidence="2" type="ORF">ECC02_009189</name>
</gene>
<accession>A0A7J6XTU5</accession>
<dbReference type="EMBL" id="JABDHM010000115">
    <property type="protein sequence ID" value="KAF5217899.1"/>
    <property type="molecule type" value="Genomic_DNA"/>
</dbReference>
<feature type="compositionally biased region" description="Low complexity" evidence="1">
    <location>
        <begin position="141"/>
        <end position="152"/>
    </location>
</feature>
<evidence type="ECO:0000256" key="1">
    <source>
        <dbReference type="SAM" id="MobiDB-lite"/>
    </source>
</evidence>
<reference evidence="2 3" key="1">
    <citation type="journal article" date="2019" name="Genome Biol. Evol.">
        <title>Nanopore Sequencing Significantly Improves Genome Assembly of the Protozoan Parasite Trypanosoma cruzi.</title>
        <authorList>
            <person name="Diaz-Viraque F."/>
            <person name="Pita S."/>
            <person name="Greif G."/>
            <person name="de Souza R.C.M."/>
            <person name="Iraola G."/>
            <person name="Robello C."/>
        </authorList>
    </citation>
    <scope>NUCLEOTIDE SEQUENCE [LARGE SCALE GENOMIC DNA]</scope>
    <source>
        <strain evidence="2 3">Berenice</strain>
    </source>
</reference>
<evidence type="ECO:0000313" key="2">
    <source>
        <dbReference type="EMBL" id="KAF5217899.1"/>
    </source>
</evidence>
<dbReference type="AlphaFoldDB" id="A0A7J6XTU5"/>